<dbReference type="KEGG" id="loa:LOAG_01882"/>
<accession>A0A1S0U7P7</accession>
<dbReference type="RefSeq" id="XP_003137468.1">
    <property type="nucleotide sequence ID" value="XM_003137420.1"/>
</dbReference>
<dbReference type="EMBL" id="JH712073">
    <property type="protein sequence ID" value="EFO26594.1"/>
    <property type="molecule type" value="Genomic_DNA"/>
</dbReference>
<protein>
    <submittedName>
        <fullName evidence="1">Uncharacterized protein</fullName>
    </submittedName>
</protein>
<organism evidence="1">
    <name type="scientific">Loa loa</name>
    <name type="common">Eye worm</name>
    <name type="synonym">Filaria loa</name>
    <dbReference type="NCBI Taxonomy" id="7209"/>
    <lineage>
        <taxon>Eukaryota</taxon>
        <taxon>Metazoa</taxon>
        <taxon>Ecdysozoa</taxon>
        <taxon>Nematoda</taxon>
        <taxon>Chromadorea</taxon>
        <taxon>Rhabditida</taxon>
        <taxon>Spirurina</taxon>
        <taxon>Spiruromorpha</taxon>
        <taxon>Filarioidea</taxon>
        <taxon>Onchocercidae</taxon>
        <taxon>Loa</taxon>
    </lineage>
</organism>
<sequence length="111" mass="12724">MVINLTRHASHQFQQFLRVTKTVLEINQSDMKMHGNKYKLLLIGLRIYFLWDSEVHSLELLPPVLLDVTIILAIRIQSEALSQELTKISANTLSIVFIAARHSHHILKTIG</sequence>
<dbReference type="GeneID" id="9939268"/>
<dbReference type="AlphaFoldDB" id="A0A1S0U7P7"/>
<dbReference type="CTD" id="9939268"/>
<gene>
    <name evidence="1" type="ORF">LOAG_01882</name>
</gene>
<reference evidence="1" key="1">
    <citation type="submission" date="2012-04" db="EMBL/GenBank/DDBJ databases">
        <title>The Genome Sequence of Loa loa.</title>
        <authorList>
            <consortium name="The Broad Institute Genome Sequencing Platform"/>
            <consortium name="Broad Institute Genome Sequencing Center for Infectious Disease"/>
            <person name="Nutman T.B."/>
            <person name="Fink D.L."/>
            <person name="Russ C."/>
            <person name="Young S."/>
            <person name="Zeng Q."/>
            <person name="Gargeya S."/>
            <person name="Alvarado L."/>
            <person name="Berlin A."/>
            <person name="Chapman S.B."/>
            <person name="Chen Z."/>
            <person name="Freedman E."/>
            <person name="Gellesch M."/>
            <person name="Goldberg J."/>
            <person name="Griggs A."/>
            <person name="Gujja S."/>
            <person name="Heilman E.R."/>
            <person name="Heiman D."/>
            <person name="Howarth C."/>
            <person name="Mehta T."/>
            <person name="Neiman D."/>
            <person name="Pearson M."/>
            <person name="Roberts A."/>
            <person name="Saif S."/>
            <person name="Shea T."/>
            <person name="Shenoy N."/>
            <person name="Sisk P."/>
            <person name="Stolte C."/>
            <person name="Sykes S."/>
            <person name="White J."/>
            <person name="Yandava C."/>
            <person name="Haas B."/>
            <person name="Henn M.R."/>
            <person name="Nusbaum C."/>
            <person name="Birren B."/>
        </authorList>
    </citation>
    <scope>NUCLEOTIDE SEQUENCE [LARGE SCALE GENOMIC DNA]</scope>
</reference>
<evidence type="ECO:0000313" key="1">
    <source>
        <dbReference type="EMBL" id="EFO26594.1"/>
    </source>
</evidence>
<name>A0A1S0U7P7_LOALO</name>
<dbReference type="InParanoid" id="A0A1S0U7P7"/>
<proteinExistence type="predicted"/>